<dbReference type="Proteomes" id="UP001161409">
    <property type="component" value="Unassembled WGS sequence"/>
</dbReference>
<proteinExistence type="predicted"/>
<dbReference type="RefSeq" id="WP_169561618.1">
    <property type="nucleotide sequence ID" value="NZ_BSNF01000008.1"/>
</dbReference>
<dbReference type="EMBL" id="BSNF01000008">
    <property type="protein sequence ID" value="GLQ07551.1"/>
    <property type="molecule type" value="Genomic_DNA"/>
</dbReference>
<keyword evidence="1" id="KW-0175">Coiled coil</keyword>
<accession>A0ABQ5U820</accession>
<reference evidence="3" key="2">
    <citation type="submission" date="2023-01" db="EMBL/GenBank/DDBJ databases">
        <title>Draft genome sequence of Sneathiella chinensis strain NBRC 103408.</title>
        <authorList>
            <person name="Sun Q."/>
            <person name="Mori K."/>
        </authorList>
    </citation>
    <scope>NUCLEOTIDE SEQUENCE</scope>
    <source>
        <strain evidence="3">NBRC 103408</strain>
    </source>
</reference>
<keyword evidence="2" id="KW-0472">Membrane</keyword>
<evidence type="ECO:0000313" key="3">
    <source>
        <dbReference type="EMBL" id="GLQ07551.1"/>
    </source>
</evidence>
<evidence type="ECO:0000256" key="2">
    <source>
        <dbReference type="SAM" id="Phobius"/>
    </source>
</evidence>
<evidence type="ECO:0000256" key="1">
    <source>
        <dbReference type="SAM" id="Coils"/>
    </source>
</evidence>
<feature type="coiled-coil region" evidence="1">
    <location>
        <begin position="19"/>
        <end position="46"/>
    </location>
</feature>
<keyword evidence="4" id="KW-1185">Reference proteome</keyword>
<keyword evidence="2" id="KW-1133">Transmembrane helix</keyword>
<comment type="caution">
    <text evidence="3">The sequence shown here is derived from an EMBL/GenBank/DDBJ whole genome shotgun (WGS) entry which is preliminary data.</text>
</comment>
<evidence type="ECO:0000313" key="4">
    <source>
        <dbReference type="Proteomes" id="UP001161409"/>
    </source>
</evidence>
<protein>
    <submittedName>
        <fullName evidence="3">Uncharacterized protein</fullName>
    </submittedName>
</protein>
<organism evidence="3 4">
    <name type="scientific">Sneathiella chinensis</name>
    <dbReference type="NCBI Taxonomy" id="349750"/>
    <lineage>
        <taxon>Bacteria</taxon>
        <taxon>Pseudomonadati</taxon>
        <taxon>Pseudomonadota</taxon>
        <taxon>Alphaproteobacteria</taxon>
        <taxon>Sneathiellales</taxon>
        <taxon>Sneathiellaceae</taxon>
        <taxon>Sneathiella</taxon>
    </lineage>
</organism>
<keyword evidence="2" id="KW-0812">Transmembrane</keyword>
<gene>
    <name evidence="3" type="ORF">GCM10007924_27720</name>
</gene>
<name>A0ABQ5U820_9PROT</name>
<feature type="transmembrane region" description="Helical" evidence="2">
    <location>
        <begin position="54"/>
        <end position="77"/>
    </location>
</feature>
<reference evidence="3" key="1">
    <citation type="journal article" date="2014" name="Int. J. Syst. Evol. Microbiol.">
        <title>Complete genome of a new Firmicutes species belonging to the dominant human colonic microbiota ('Ruminococcus bicirculans') reveals two chromosomes and a selective capacity to utilize plant glucans.</title>
        <authorList>
            <consortium name="NISC Comparative Sequencing Program"/>
            <person name="Wegmann U."/>
            <person name="Louis P."/>
            <person name="Goesmann A."/>
            <person name="Henrissat B."/>
            <person name="Duncan S.H."/>
            <person name="Flint H.J."/>
        </authorList>
    </citation>
    <scope>NUCLEOTIDE SEQUENCE</scope>
    <source>
        <strain evidence="3">NBRC 103408</strain>
    </source>
</reference>
<sequence>MNRTNHTNRPQQPPLIRGRRQYDEILERQEAQLNALNEAGDDAYQRLFVRDRKFGGGSLFLALLIAAAVAALIVSLMP</sequence>